<reference evidence="1" key="1">
    <citation type="journal article" date="2020" name="mSystems">
        <title>Genome- and Community-Level Interaction Insights into Carbon Utilization and Element Cycling Functions of Hydrothermarchaeota in Hydrothermal Sediment.</title>
        <authorList>
            <person name="Zhou Z."/>
            <person name="Liu Y."/>
            <person name="Xu W."/>
            <person name="Pan J."/>
            <person name="Luo Z.H."/>
            <person name="Li M."/>
        </authorList>
    </citation>
    <scope>NUCLEOTIDE SEQUENCE [LARGE SCALE GENOMIC DNA]</scope>
    <source>
        <strain evidence="1">SpSt-774</strain>
    </source>
</reference>
<proteinExistence type="predicted"/>
<gene>
    <name evidence="1" type="ORF">ENV60_04445</name>
</gene>
<name>A0A7C4TGL6_UNCW3</name>
<dbReference type="EMBL" id="DTGZ01000082">
    <property type="protein sequence ID" value="HGV97525.1"/>
    <property type="molecule type" value="Genomic_DNA"/>
</dbReference>
<accession>A0A7C4TGL6</accession>
<comment type="caution">
    <text evidence="1">The sequence shown here is derived from an EMBL/GenBank/DDBJ whole genome shotgun (WGS) entry which is preliminary data.</text>
</comment>
<evidence type="ECO:0000313" key="1">
    <source>
        <dbReference type="EMBL" id="HGV97525.1"/>
    </source>
</evidence>
<organism evidence="1">
    <name type="scientific">candidate division WOR-3 bacterium</name>
    <dbReference type="NCBI Taxonomy" id="2052148"/>
    <lineage>
        <taxon>Bacteria</taxon>
        <taxon>Bacteria division WOR-3</taxon>
    </lineage>
</organism>
<dbReference type="AlphaFoldDB" id="A0A7C4TGL6"/>
<protein>
    <submittedName>
        <fullName evidence="1">Uncharacterized protein</fullName>
    </submittedName>
</protein>
<sequence>MKRIILFGLVGILGLVYGNWTRMNTLLVGDYVDDPVNVGIYPQHLNVFPNIFYGDIFATKTDYAILIRPIEKYGGIGIWQDKNFNIGYGIGVKKIEFGIFGSPVKDHNRLGIGIGYSNFDTRIDFSGIINDEKNVNEGYDFHLRFLKRKAEYVLIPRYALNIQNKPYDYQSHTLGFALQRLILNEGFVILGMEYLLREGDIDVDRAYCFAGFELPLNKTSCLRMGAREEFDEDFTIIAYQIQPGICLKIREFNLDFHLNQSRLFDKDLTFVSSFGLDLNFGRF</sequence>